<name>A0A831L9M6_9BACT</name>
<proteinExistence type="predicted"/>
<dbReference type="GO" id="GO:0000155">
    <property type="term" value="F:phosphorelay sensor kinase activity"/>
    <property type="evidence" value="ECO:0007669"/>
    <property type="project" value="InterPro"/>
</dbReference>
<dbReference type="EMBL" id="DSDK01000177">
    <property type="protein sequence ID" value="HDR50604.1"/>
    <property type="molecule type" value="Genomic_DNA"/>
</dbReference>
<organism evidence="3">
    <name type="scientific">Mariniphaga anaerophila</name>
    <dbReference type="NCBI Taxonomy" id="1484053"/>
    <lineage>
        <taxon>Bacteria</taxon>
        <taxon>Pseudomonadati</taxon>
        <taxon>Bacteroidota</taxon>
        <taxon>Bacteroidia</taxon>
        <taxon>Marinilabiliales</taxon>
        <taxon>Prolixibacteraceae</taxon>
        <taxon>Mariniphaga</taxon>
    </lineage>
</organism>
<accession>A0A831L9M6</accession>
<keyword evidence="3" id="KW-0808">Transferase</keyword>
<dbReference type="AlphaFoldDB" id="A0A831L9M6"/>
<dbReference type="Proteomes" id="UP000886047">
    <property type="component" value="Unassembled WGS sequence"/>
</dbReference>
<dbReference type="PANTHER" id="PTHR34220:SF7">
    <property type="entry name" value="SENSOR HISTIDINE KINASE YPDA"/>
    <property type="match status" value="1"/>
</dbReference>
<dbReference type="InterPro" id="IPR050640">
    <property type="entry name" value="Bact_2-comp_sensor_kinase"/>
</dbReference>
<keyword evidence="3" id="KW-0418">Kinase</keyword>
<reference evidence="3" key="1">
    <citation type="journal article" date="2020" name="mSystems">
        <title>Genome- and Community-Level Interaction Insights into Carbon Utilization and Element Cycling Functions of Hydrothermarchaeota in Hydrothermal Sediment.</title>
        <authorList>
            <person name="Zhou Z."/>
            <person name="Liu Y."/>
            <person name="Xu W."/>
            <person name="Pan J."/>
            <person name="Luo Z.H."/>
            <person name="Li M."/>
        </authorList>
    </citation>
    <scope>NUCLEOTIDE SEQUENCE [LARGE SCALE GENOMIC DNA]</scope>
    <source>
        <strain evidence="3">SpSt-1217</strain>
    </source>
</reference>
<gene>
    <name evidence="3" type="ORF">ENN90_03145</name>
</gene>
<dbReference type="GO" id="GO:0016020">
    <property type="term" value="C:membrane"/>
    <property type="evidence" value="ECO:0007669"/>
    <property type="project" value="InterPro"/>
</dbReference>
<dbReference type="Pfam" id="PF06580">
    <property type="entry name" value="His_kinase"/>
    <property type="match status" value="1"/>
</dbReference>
<dbReference type="InterPro" id="IPR010559">
    <property type="entry name" value="Sig_transdc_His_kin_internal"/>
</dbReference>
<keyword evidence="1" id="KW-0175">Coiled coil</keyword>
<evidence type="ECO:0000256" key="1">
    <source>
        <dbReference type="SAM" id="Coils"/>
    </source>
</evidence>
<evidence type="ECO:0000259" key="2">
    <source>
        <dbReference type="Pfam" id="PF06580"/>
    </source>
</evidence>
<comment type="caution">
    <text evidence="3">The sequence shown here is derived from an EMBL/GenBank/DDBJ whole genome shotgun (WGS) entry which is preliminary data.</text>
</comment>
<sequence length="152" mass="17434">MLIYFSATLIYVALTSFLRFVKDWISLQDLKLKLAKTEKQKLEAELKTLKGQLNPHFLFNSLNNIYSLALMQSEKVPELILKLADLMRHIIYESRDNFIELDKEIEFATNFAGQTRINRREYSCCKQKTASGGQQLPPAVYGVCGKKQAISP</sequence>
<evidence type="ECO:0000313" key="3">
    <source>
        <dbReference type="EMBL" id="HDR50604.1"/>
    </source>
</evidence>
<feature type="coiled-coil region" evidence="1">
    <location>
        <begin position="25"/>
        <end position="52"/>
    </location>
</feature>
<feature type="domain" description="Signal transduction histidine kinase internal region" evidence="2">
    <location>
        <begin position="44"/>
        <end position="112"/>
    </location>
</feature>
<protein>
    <submittedName>
        <fullName evidence="3">Histidine kinase</fullName>
    </submittedName>
</protein>
<dbReference type="PANTHER" id="PTHR34220">
    <property type="entry name" value="SENSOR HISTIDINE KINASE YPDA"/>
    <property type="match status" value="1"/>
</dbReference>